<comment type="caution">
    <text evidence="2">The sequence shown here is derived from an EMBL/GenBank/DDBJ whole genome shotgun (WGS) entry which is preliminary data.</text>
</comment>
<reference evidence="2 3" key="1">
    <citation type="journal article" date="2019" name="Commun. Biol.">
        <title>The bagworm genome reveals a unique fibroin gene that provides high tensile strength.</title>
        <authorList>
            <person name="Kono N."/>
            <person name="Nakamura H."/>
            <person name="Ohtoshi R."/>
            <person name="Tomita M."/>
            <person name="Numata K."/>
            <person name="Arakawa K."/>
        </authorList>
    </citation>
    <scope>NUCLEOTIDE SEQUENCE [LARGE SCALE GENOMIC DNA]</scope>
</reference>
<evidence type="ECO:0000313" key="3">
    <source>
        <dbReference type="Proteomes" id="UP000299102"/>
    </source>
</evidence>
<sequence length="144" mass="15819">MFKAVNNSRCRRPTRPPRAPPPAGPFKQINVIIKHHPLPPAPPPAARLQRRMSPAVRSLPQPDLPTSLRKPYAPFLREHVKPFAISLVTTIVNTPMRQRAGPVASVGYMNSSPSISNKKKCGRLIESCQEVVTAARAQTGTAQF</sequence>
<dbReference type="Proteomes" id="UP000299102">
    <property type="component" value="Unassembled WGS sequence"/>
</dbReference>
<keyword evidence="3" id="KW-1185">Reference proteome</keyword>
<dbReference type="EMBL" id="BGZK01000473">
    <property type="protein sequence ID" value="GBP45858.1"/>
    <property type="molecule type" value="Genomic_DNA"/>
</dbReference>
<gene>
    <name evidence="2" type="ORF">EVAR_31763_1</name>
</gene>
<dbReference type="AlphaFoldDB" id="A0A4C1W3G2"/>
<organism evidence="2 3">
    <name type="scientific">Eumeta variegata</name>
    <name type="common">Bagworm moth</name>
    <name type="synonym">Eumeta japonica</name>
    <dbReference type="NCBI Taxonomy" id="151549"/>
    <lineage>
        <taxon>Eukaryota</taxon>
        <taxon>Metazoa</taxon>
        <taxon>Ecdysozoa</taxon>
        <taxon>Arthropoda</taxon>
        <taxon>Hexapoda</taxon>
        <taxon>Insecta</taxon>
        <taxon>Pterygota</taxon>
        <taxon>Neoptera</taxon>
        <taxon>Endopterygota</taxon>
        <taxon>Lepidoptera</taxon>
        <taxon>Glossata</taxon>
        <taxon>Ditrysia</taxon>
        <taxon>Tineoidea</taxon>
        <taxon>Psychidae</taxon>
        <taxon>Oiketicinae</taxon>
        <taxon>Eumeta</taxon>
    </lineage>
</organism>
<name>A0A4C1W3G2_EUMVA</name>
<evidence type="ECO:0000313" key="2">
    <source>
        <dbReference type="EMBL" id="GBP45858.1"/>
    </source>
</evidence>
<evidence type="ECO:0000256" key="1">
    <source>
        <dbReference type="SAM" id="MobiDB-lite"/>
    </source>
</evidence>
<proteinExistence type="predicted"/>
<feature type="region of interest" description="Disordered" evidence="1">
    <location>
        <begin position="1"/>
        <end position="67"/>
    </location>
</feature>
<accession>A0A4C1W3G2</accession>
<protein>
    <submittedName>
        <fullName evidence="2">Uncharacterized protein</fullName>
    </submittedName>
</protein>